<evidence type="ECO:0000256" key="1">
    <source>
        <dbReference type="SAM" id="MobiDB-lite"/>
    </source>
</evidence>
<name>A0A0F6TAM1_9CORY</name>
<organism evidence="3 4">
    <name type="scientific">Corynebacterium camporealensis</name>
    <dbReference type="NCBI Taxonomy" id="161896"/>
    <lineage>
        <taxon>Bacteria</taxon>
        <taxon>Bacillati</taxon>
        <taxon>Actinomycetota</taxon>
        <taxon>Actinomycetes</taxon>
        <taxon>Mycobacteriales</taxon>
        <taxon>Corynebacteriaceae</taxon>
        <taxon>Corynebacterium</taxon>
    </lineage>
</organism>
<dbReference type="PATRIC" id="fig|161896.4.peg.732"/>
<dbReference type="AlphaFoldDB" id="A0A0F6TAM1"/>
<dbReference type="KEGG" id="ccj:UL81_03730"/>
<feature type="transmembrane region" description="Helical" evidence="2">
    <location>
        <begin position="212"/>
        <end position="233"/>
    </location>
</feature>
<evidence type="ECO:0000313" key="3">
    <source>
        <dbReference type="EMBL" id="AKE38721.1"/>
    </source>
</evidence>
<dbReference type="HOGENOM" id="CLU_020665_0_0_11"/>
<accession>A0A0F6TAM1</accession>
<proteinExistence type="predicted"/>
<dbReference type="Pfam" id="PF19877">
    <property type="entry name" value="DUF6350"/>
    <property type="match status" value="1"/>
</dbReference>
<feature type="transmembrane region" description="Helical" evidence="2">
    <location>
        <begin position="270"/>
        <end position="287"/>
    </location>
</feature>
<keyword evidence="2" id="KW-0812">Transmembrane</keyword>
<evidence type="ECO:0000313" key="4">
    <source>
        <dbReference type="Proteomes" id="UP000033566"/>
    </source>
</evidence>
<protein>
    <submittedName>
        <fullName evidence="3">Uncharacterized protein</fullName>
    </submittedName>
</protein>
<feature type="compositionally biased region" description="Basic and acidic residues" evidence="1">
    <location>
        <begin position="423"/>
        <end position="438"/>
    </location>
</feature>
<feature type="transmembrane region" description="Helical" evidence="2">
    <location>
        <begin position="327"/>
        <end position="352"/>
    </location>
</feature>
<keyword evidence="2" id="KW-0472">Membrane</keyword>
<feature type="transmembrane region" description="Helical" evidence="2">
    <location>
        <begin position="6"/>
        <end position="26"/>
    </location>
</feature>
<feature type="compositionally biased region" description="Acidic residues" evidence="1">
    <location>
        <begin position="373"/>
        <end position="414"/>
    </location>
</feature>
<dbReference type="STRING" id="161896.UL81_03730"/>
<sequence>MLWLVGIPHLVFVLSIVAVALAALLLTSAPLGWLPAVVAESWMVFNLAPVSAGGIDISLVPLVPALLLGWVIAFRIRKALAHKVSINDLLVLLACTLGIPLVLTGIAWLMIWDAGKVYDVAPPSFLATLPRMLVLHLLALAIGMGPRLWKALARRYNVTPVLVDAVRTATHFLLTLAAGAGILLLVLLVVGWSRQGELLSAYPNLDGWGLTALIVISLLYLPNALIDAAGVLVGSELQISDASVSLFDTHLIPLPPVPLFGLIPAETRDWTIALMLIAAIAAAVVSWKRRPGFTHVGAAIVATAVLALIGAYLAGGVLGFYDYIGLHVWLAAGLAALWFGAIALAFAAAFAIQTWRASRSDVREEGADRGDDSEREEVEEPAEAQETEEQDDTEEPAEDDIVDAEVVEEDEEELGTAVPYSEYLKEFSEDSQKDQDSD</sequence>
<dbReference type="EMBL" id="CP011311">
    <property type="protein sequence ID" value="AKE38721.1"/>
    <property type="molecule type" value="Genomic_DNA"/>
</dbReference>
<feature type="transmembrane region" description="Helical" evidence="2">
    <location>
        <begin position="58"/>
        <end position="77"/>
    </location>
</feature>
<feature type="compositionally biased region" description="Basic and acidic residues" evidence="1">
    <location>
        <begin position="361"/>
        <end position="372"/>
    </location>
</feature>
<dbReference type="InterPro" id="IPR045931">
    <property type="entry name" value="DUF6350"/>
</dbReference>
<evidence type="ECO:0000256" key="2">
    <source>
        <dbReference type="SAM" id="Phobius"/>
    </source>
</evidence>
<keyword evidence="4" id="KW-1185">Reference proteome</keyword>
<keyword evidence="2" id="KW-1133">Transmembrane helix</keyword>
<feature type="region of interest" description="Disordered" evidence="1">
    <location>
        <begin position="361"/>
        <end position="438"/>
    </location>
</feature>
<feature type="transmembrane region" description="Helical" evidence="2">
    <location>
        <begin position="170"/>
        <end position="192"/>
    </location>
</feature>
<feature type="transmembrane region" description="Helical" evidence="2">
    <location>
        <begin position="245"/>
        <end position="264"/>
    </location>
</feature>
<dbReference type="Proteomes" id="UP000033566">
    <property type="component" value="Chromosome"/>
</dbReference>
<gene>
    <name evidence="3" type="ORF">UL81_03730</name>
</gene>
<feature type="transmembrane region" description="Helical" evidence="2">
    <location>
        <begin position="132"/>
        <end position="149"/>
    </location>
</feature>
<feature type="transmembrane region" description="Helical" evidence="2">
    <location>
        <begin position="89"/>
        <end position="112"/>
    </location>
</feature>
<reference evidence="3 4" key="1">
    <citation type="journal article" date="2015" name="Genome Announc.">
        <title>Complete Genome Sequence of Corynebacterium camporealensis DSM 44610, Isolated from the Milk of a Manchega Sheep with Subclinical Mastitis.</title>
        <authorList>
            <person name="Ruckert C."/>
            <person name="Albersmeier A."/>
            <person name="Winkler A."/>
            <person name="Tauch A."/>
        </authorList>
    </citation>
    <scope>NUCLEOTIDE SEQUENCE [LARGE SCALE GENOMIC DNA]</scope>
    <source>
        <strain evidence="3 4">DSM 44610</strain>
    </source>
</reference>
<feature type="transmembrane region" description="Helical" evidence="2">
    <location>
        <begin position="299"/>
        <end position="321"/>
    </location>
</feature>